<evidence type="ECO:0000256" key="4">
    <source>
        <dbReference type="ARBA" id="ARBA00022946"/>
    </source>
</evidence>
<dbReference type="Pfam" id="PF01084">
    <property type="entry name" value="Ribosomal_S18"/>
    <property type="match status" value="1"/>
</dbReference>
<keyword evidence="12" id="KW-1185">Reference proteome</keyword>
<dbReference type="InterPro" id="IPR001648">
    <property type="entry name" value="Ribosomal_bS18"/>
</dbReference>
<dbReference type="Proteomes" id="UP001044222">
    <property type="component" value="Chromosome 9"/>
</dbReference>
<dbReference type="FunFam" id="4.10.640.10:FF:000008">
    <property type="entry name" value="28S ribosomal protein S18b, mitochondrial"/>
    <property type="match status" value="1"/>
</dbReference>
<evidence type="ECO:0000256" key="1">
    <source>
        <dbReference type="ARBA" id="ARBA00004173"/>
    </source>
</evidence>
<dbReference type="AlphaFoldDB" id="A0A9D3RTS3"/>
<keyword evidence="7" id="KW-0687">Ribonucleoprotein</keyword>
<comment type="caution">
    <text evidence="11">The sequence shown here is derived from an EMBL/GenBank/DDBJ whole genome shotgun (WGS) entry which is preliminary data.</text>
</comment>
<dbReference type="NCBIfam" id="TIGR00165">
    <property type="entry name" value="S18"/>
    <property type="match status" value="1"/>
</dbReference>
<dbReference type="PANTHER" id="PTHR13329:SF2">
    <property type="entry name" value="SMALL RIBOSOMAL SUBUNIT PROTEIN MS40"/>
    <property type="match status" value="1"/>
</dbReference>
<evidence type="ECO:0000256" key="3">
    <source>
        <dbReference type="ARBA" id="ARBA00022553"/>
    </source>
</evidence>
<dbReference type="OrthoDB" id="21463at2759"/>
<evidence type="ECO:0000256" key="6">
    <source>
        <dbReference type="ARBA" id="ARBA00023128"/>
    </source>
</evidence>
<evidence type="ECO:0000256" key="5">
    <source>
        <dbReference type="ARBA" id="ARBA00022980"/>
    </source>
</evidence>
<gene>
    <name evidence="11" type="ORF">ANANG_G00185740</name>
</gene>
<protein>
    <recommendedName>
        <fullName evidence="9">Small ribosomal subunit protein mS40</fullName>
    </recommendedName>
    <alternativeName>
        <fullName evidence="8">28S ribosomal protein S18-2, mitochondrial</fullName>
    </alternativeName>
    <alternativeName>
        <fullName evidence="10">28S ribosomal protein S18b, mitochondrial</fullName>
    </alternativeName>
</protein>
<comment type="similarity">
    <text evidence="2">Belongs to the bacterial ribosomal protein bS18 family. Mitochondrion-specific ribosomal protein mS40 subfamily.</text>
</comment>
<proteinExistence type="inferred from homology"/>
<sequence length="250" mass="28731">MAAPSPFMFMGILRTLSPIALKRILLTERIPLSTCSRVGYQHLRTRLPSNYTFCTVASQSDKTSDAIDTTEMTSRYKDRPWEYFESEAYAERYGSKPLWSDYRRNHKGSIPPQKTRKTCIRGDKICGNPCPICRDPNIVIHYKNVKLLQQFVSPHTGIVYDPTRTGVCMKQQKQLNQAIQTARDHGLLPFQVPYVEFTGEDYSNSHDAVGHTRPPPSMTSGDPWYPWYGTLQPDESEVARVKKLYKNYLK</sequence>
<evidence type="ECO:0000256" key="10">
    <source>
        <dbReference type="ARBA" id="ARBA00035515"/>
    </source>
</evidence>
<comment type="subcellular location">
    <subcellularLocation>
        <location evidence="1">Mitochondrion</location>
    </subcellularLocation>
</comment>
<accession>A0A9D3RTS3</accession>
<evidence type="ECO:0000256" key="2">
    <source>
        <dbReference type="ARBA" id="ARBA00006136"/>
    </source>
</evidence>
<evidence type="ECO:0000313" key="12">
    <source>
        <dbReference type="Proteomes" id="UP001044222"/>
    </source>
</evidence>
<organism evidence="11 12">
    <name type="scientific">Anguilla anguilla</name>
    <name type="common">European freshwater eel</name>
    <name type="synonym">Muraena anguilla</name>
    <dbReference type="NCBI Taxonomy" id="7936"/>
    <lineage>
        <taxon>Eukaryota</taxon>
        <taxon>Metazoa</taxon>
        <taxon>Chordata</taxon>
        <taxon>Craniata</taxon>
        <taxon>Vertebrata</taxon>
        <taxon>Euteleostomi</taxon>
        <taxon>Actinopterygii</taxon>
        <taxon>Neopterygii</taxon>
        <taxon>Teleostei</taxon>
        <taxon>Anguilliformes</taxon>
        <taxon>Anguillidae</taxon>
        <taxon>Anguilla</taxon>
    </lineage>
</organism>
<evidence type="ECO:0000256" key="7">
    <source>
        <dbReference type="ARBA" id="ARBA00023274"/>
    </source>
</evidence>
<name>A0A9D3RTS3_ANGAN</name>
<reference evidence="11" key="1">
    <citation type="submission" date="2021-01" db="EMBL/GenBank/DDBJ databases">
        <title>A chromosome-scale assembly of European eel, Anguilla anguilla.</title>
        <authorList>
            <person name="Henkel C."/>
            <person name="Jong-Raadsen S.A."/>
            <person name="Dufour S."/>
            <person name="Weltzien F.-A."/>
            <person name="Palstra A.P."/>
            <person name="Pelster B."/>
            <person name="Spaink H.P."/>
            <person name="Van Den Thillart G.E."/>
            <person name="Jansen H."/>
            <person name="Zahm M."/>
            <person name="Klopp C."/>
            <person name="Cedric C."/>
            <person name="Louis A."/>
            <person name="Berthelot C."/>
            <person name="Parey E."/>
            <person name="Roest Crollius H."/>
            <person name="Montfort J."/>
            <person name="Robinson-Rechavi M."/>
            <person name="Bucao C."/>
            <person name="Bouchez O."/>
            <person name="Gislard M."/>
            <person name="Lluch J."/>
            <person name="Milhes M."/>
            <person name="Lampietro C."/>
            <person name="Lopez Roques C."/>
            <person name="Donnadieu C."/>
            <person name="Braasch I."/>
            <person name="Desvignes T."/>
            <person name="Postlethwait J."/>
            <person name="Bobe J."/>
            <person name="Guiguen Y."/>
            <person name="Dirks R."/>
        </authorList>
    </citation>
    <scope>NUCLEOTIDE SEQUENCE</scope>
    <source>
        <strain evidence="11">Tag_6206</strain>
        <tissue evidence="11">Liver</tissue>
    </source>
</reference>
<dbReference type="Gene3D" id="4.10.640.10">
    <property type="entry name" value="Ribosomal protein S18"/>
    <property type="match status" value="1"/>
</dbReference>
<evidence type="ECO:0000256" key="9">
    <source>
        <dbReference type="ARBA" id="ARBA00035130"/>
    </source>
</evidence>
<evidence type="ECO:0000313" key="11">
    <source>
        <dbReference type="EMBL" id="KAG5843179.1"/>
    </source>
</evidence>
<dbReference type="InterPro" id="IPR040054">
    <property type="entry name" value="MRPS18B"/>
</dbReference>
<keyword evidence="5" id="KW-0689">Ribosomal protein</keyword>
<keyword evidence="3" id="KW-0597">Phosphoprotein</keyword>
<dbReference type="SUPFAM" id="SSF46911">
    <property type="entry name" value="Ribosomal protein S18"/>
    <property type="match status" value="1"/>
</dbReference>
<dbReference type="GO" id="GO:0003735">
    <property type="term" value="F:structural constituent of ribosome"/>
    <property type="evidence" value="ECO:0007669"/>
    <property type="project" value="InterPro"/>
</dbReference>
<dbReference type="GO" id="GO:0032543">
    <property type="term" value="P:mitochondrial translation"/>
    <property type="evidence" value="ECO:0007669"/>
    <property type="project" value="InterPro"/>
</dbReference>
<keyword evidence="6" id="KW-0496">Mitochondrion</keyword>
<dbReference type="PANTHER" id="PTHR13329">
    <property type="entry name" value="MITOCHONDRIAL RIBOSOMAL PROTEIN S18B"/>
    <property type="match status" value="1"/>
</dbReference>
<dbReference type="EMBL" id="JAFIRN010000009">
    <property type="protein sequence ID" value="KAG5843179.1"/>
    <property type="molecule type" value="Genomic_DNA"/>
</dbReference>
<keyword evidence="4" id="KW-0809">Transit peptide</keyword>
<dbReference type="InterPro" id="IPR036870">
    <property type="entry name" value="Ribosomal_bS18_sf"/>
</dbReference>
<dbReference type="GO" id="GO:0005763">
    <property type="term" value="C:mitochondrial small ribosomal subunit"/>
    <property type="evidence" value="ECO:0007669"/>
    <property type="project" value="UniProtKB-ARBA"/>
</dbReference>
<dbReference type="OMA" id="RSAYGVQ"/>
<evidence type="ECO:0000256" key="8">
    <source>
        <dbReference type="ARBA" id="ARBA00032055"/>
    </source>
</evidence>